<dbReference type="PROSITE" id="PS00144">
    <property type="entry name" value="ASN_GLN_ASE_1"/>
    <property type="match status" value="1"/>
</dbReference>
<evidence type="ECO:0000256" key="3">
    <source>
        <dbReference type="PIRSR" id="PIRSR001220-1"/>
    </source>
</evidence>
<dbReference type="GO" id="GO:0004067">
    <property type="term" value="F:asparaginase activity"/>
    <property type="evidence" value="ECO:0007669"/>
    <property type="project" value="UniProtKB-UniRule"/>
</dbReference>
<evidence type="ECO:0000256" key="1">
    <source>
        <dbReference type="ARBA" id="ARBA00010518"/>
    </source>
</evidence>
<evidence type="ECO:0000256" key="2">
    <source>
        <dbReference type="ARBA" id="ARBA00022801"/>
    </source>
</evidence>
<keyword evidence="2 11" id="KW-0378">Hydrolase</keyword>
<feature type="active site" description="O-isoaspartyl threonine intermediate" evidence="3">
    <location>
        <position position="67"/>
    </location>
</feature>
<evidence type="ECO:0000256" key="7">
    <source>
        <dbReference type="RuleBase" id="RU004456"/>
    </source>
</evidence>
<feature type="chain" id="PRO_5016832386" evidence="8">
    <location>
        <begin position="39"/>
        <end position="383"/>
    </location>
</feature>
<evidence type="ECO:0000313" key="12">
    <source>
        <dbReference type="Proteomes" id="UP000264036"/>
    </source>
</evidence>
<dbReference type="SMART" id="SM00870">
    <property type="entry name" value="Asparaginase"/>
    <property type="match status" value="1"/>
</dbReference>
<evidence type="ECO:0000256" key="4">
    <source>
        <dbReference type="PIRSR" id="PIRSR001220-2"/>
    </source>
</evidence>
<feature type="domain" description="L-asparaginase N-terminal" evidence="9">
    <location>
        <begin position="58"/>
        <end position="247"/>
    </location>
</feature>
<dbReference type="InterPro" id="IPR036152">
    <property type="entry name" value="Asp/glu_Ase-like_sf"/>
</dbReference>
<dbReference type="InterPro" id="IPR027475">
    <property type="entry name" value="Asparaginase/glutaminase_AS2"/>
</dbReference>
<dbReference type="Proteomes" id="UP000264036">
    <property type="component" value="Unassembled WGS sequence"/>
</dbReference>
<dbReference type="PROSITE" id="PS51732">
    <property type="entry name" value="ASN_GLN_ASE_3"/>
    <property type="match status" value="1"/>
</dbReference>
<evidence type="ECO:0000259" key="10">
    <source>
        <dbReference type="Pfam" id="PF17763"/>
    </source>
</evidence>
<accession>A0A356LF46</accession>
<name>A0A356LF46_9BURK</name>
<evidence type="ECO:0000259" key="9">
    <source>
        <dbReference type="Pfam" id="PF00710"/>
    </source>
</evidence>
<dbReference type="AlphaFoldDB" id="A0A356LF46"/>
<dbReference type="InterPro" id="IPR027474">
    <property type="entry name" value="L-asparaginase_N"/>
</dbReference>
<dbReference type="PROSITE" id="PS00917">
    <property type="entry name" value="ASN_GLN_ASE_2"/>
    <property type="match status" value="1"/>
</dbReference>
<evidence type="ECO:0000256" key="6">
    <source>
        <dbReference type="PROSITE-ProRule" id="PRU10100"/>
    </source>
</evidence>
<evidence type="ECO:0000313" key="11">
    <source>
        <dbReference type="EMBL" id="HBP29617.1"/>
    </source>
</evidence>
<dbReference type="Gene3D" id="3.40.50.1170">
    <property type="entry name" value="L-asparaginase, N-terminal domain"/>
    <property type="match status" value="1"/>
</dbReference>
<organism evidence="11 12">
    <name type="scientific">Advenella kashmirensis</name>
    <dbReference type="NCBI Taxonomy" id="310575"/>
    <lineage>
        <taxon>Bacteria</taxon>
        <taxon>Pseudomonadati</taxon>
        <taxon>Pseudomonadota</taxon>
        <taxon>Betaproteobacteria</taxon>
        <taxon>Burkholderiales</taxon>
        <taxon>Alcaligenaceae</taxon>
    </lineage>
</organism>
<dbReference type="InterPro" id="IPR004550">
    <property type="entry name" value="AsnASE_II"/>
</dbReference>
<dbReference type="FunFam" id="3.40.50.1170:FF:000001">
    <property type="entry name" value="L-asparaginase 2"/>
    <property type="match status" value="1"/>
</dbReference>
<dbReference type="InterPro" id="IPR006034">
    <property type="entry name" value="Asparaginase/glutaminase-like"/>
</dbReference>
<dbReference type="InterPro" id="IPR020827">
    <property type="entry name" value="Asparaginase/glutaminase_AS1"/>
</dbReference>
<dbReference type="SUPFAM" id="SSF53774">
    <property type="entry name" value="Glutaminase/Asparaginase"/>
    <property type="match status" value="1"/>
</dbReference>
<comment type="similarity">
    <text evidence="1 7">Belongs to the asparaginase 1 family.</text>
</comment>
<dbReference type="PANTHER" id="PTHR11707">
    <property type="entry name" value="L-ASPARAGINASE"/>
    <property type="match status" value="1"/>
</dbReference>
<proteinExistence type="inferred from homology"/>
<dbReference type="PRINTS" id="PR00139">
    <property type="entry name" value="ASNGLNASE"/>
</dbReference>
<evidence type="ECO:0000256" key="8">
    <source>
        <dbReference type="SAM" id="SignalP"/>
    </source>
</evidence>
<protein>
    <submittedName>
        <fullName evidence="11">L-asparaginase 2</fullName>
        <ecNumber evidence="11">3.5.1.1</ecNumber>
    </submittedName>
</protein>
<dbReference type="InterPro" id="IPR037152">
    <property type="entry name" value="L-asparaginase_N_sf"/>
</dbReference>
<comment type="caution">
    <text evidence="11">The sequence shown here is derived from an EMBL/GenBank/DDBJ whole genome shotgun (WGS) entry which is preliminary data.</text>
</comment>
<dbReference type="PANTHER" id="PTHR11707:SF28">
    <property type="entry name" value="60 KDA LYSOPHOSPHOLIPASE"/>
    <property type="match status" value="1"/>
</dbReference>
<dbReference type="PIRSF" id="PIRSF001220">
    <property type="entry name" value="L-ASNase_gatD"/>
    <property type="match status" value="1"/>
</dbReference>
<dbReference type="InterPro" id="IPR040919">
    <property type="entry name" value="Asparaginase_C"/>
</dbReference>
<dbReference type="PIRSF" id="PIRSF500176">
    <property type="entry name" value="L_ASNase"/>
    <property type="match status" value="1"/>
</dbReference>
<dbReference type="CDD" id="cd08964">
    <property type="entry name" value="L-asparaginase_II"/>
    <property type="match status" value="1"/>
</dbReference>
<dbReference type="Pfam" id="PF17763">
    <property type="entry name" value="Asparaginase_C"/>
    <property type="match status" value="1"/>
</dbReference>
<reference evidence="11 12" key="1">
    <citation type="journal article" date="2018" name="Nat. Biotechnol.">
        <title>A standardized bacterial taxonomy based on genome phylogeny substantially revises the tree of life.</title>
        <authorList>
            <person name="Parks D.H."/>
            <person name="Chuvochina M."/>
            <person name="Waite D.W."/>
            <person name="Rinke C."/>
            <person name="Skarshewski A."/>
            <person name="Chaumeil P.A."/>
            <person name="Hugenholtz P."/>
        </authorList>
    </citation>
    <scope>NUCLEOTIDE SEQUENCE [LARGE SCALE GENOMIC DNA]</scope>
    <source>
        <strain evidence="11">UBA10707</strain>
    </source>
</reference>
<dbReference type="EMBL" id="DOEK01000025">
    <property type="protein sequence ID" value="HBP29617.1"/>
    <property type="molecule type" value="Genomic_DNA"/>
</dbReference>
<feature type="binding site" evidence="4">
    <location>
        <position position="113"/>
    </location>
    <ligand>
        <name>substrate</name>
    </ligand>
</feature>
<dbReference type="NCBIfam" id="TIGR00520">
    <property type="entry name" value="asnASE_II"/>
    <property type="match status" value="1"/>
</dbReference>
<evidence type="ECO:0000256" key="5">
    <source>
        <dbReference type="PROSITE-ProRule" id="PRU10099"/>
    </source>
</evidence>
<dbReference type="InterPro" id="IPR027473">
    <property type="entry name" value="L-asparaginase_C"/>
</dbReference>
<dbReference type="EC" id="3.5.1.1" evidence="11"/>
<feature type="active site" evidence="5">
    <location>
        <position position="67"/>
    </location>
</feature>
<feature type="domain" description="Asparaginase/glutaminase C-terminal" evidence="10">
    <location>
        <begin position="268"/>
        <end position="379"/>
    </location>
</feature>
<dbReference type="Gene3D" id="3.40.50.40">
    <property type="match status" value="1"/>
</dbReference>
<sequence length="383" mass="40081">MNTHPRNWRPSALISCKAALATAAIVFTTLLAPLPVNAAEPAGSAGASSSESVGDKPRIIILATGGTISGAADARSAIGYNSGEVSGQQLVQGVPGIEKLATVKSEQISNIGSQDMNDKVWFSLANRITQIFEGNEADGVVITHGTDTMEETAFFLHNVLNSAKPVVLVGSMRPGGALSADGPRNLYEAVQVAASAQSKARGVMVVMNDTIHAPRWVTKTNVTSVQSFQSLNAGPLGYVDPASVRFLGPAGQAAQAPYALPKDGQLPRVQIIYAHSNMDASQIDHAIENNAKGIVIAGVGDGNVSKQAMEAMLRAVQKGIVVVRATRVPSGFVNRNVEVDDDKSGFVVAYDLNPQKARVLTQLLLANGVKAADKVQQAFAATY</sequence>
<feature type="active site" evidence="6">
    <location>
        <position position="146"/>
    </location>
</feature>
<feature type="signal peptide" evidence="8">
    <location>
        <begin position="1"/>
        <end position="38"/>
    </location>
</feature>
<keyword evidence="8" id="KW-0732">Signal</keyword>
<feature type="binding site" evidence="4">
    <location>
        <begin position="146"/>
        <end position="147"/>
    </location>
    <ligand>
        <name>substrate</name>
    </ligand>
</feature>
<dbReference type="Pfam" id="PF00710">
    <property type="entry name" value="Asparaginase"/>
    <property type="match status" value="1"/>
</dbReference>
<dbReference type="GO" id="GO:0006528">
    <property type="term" value="P:asparagine metabolic process"/>
    <property type="evidence" value="ECO:0007669"/>
    <property type="project" value="InterPro"/>
</dbReference>
<gene>
    <name evidence="11" type="primary">ansB</name>
    <name evidence="11" type="ORF">DD666_09405</name>
</gene>